<name>A0A4Y2H179_ARAVE</name>
<gene>
    <name evidence="1" type="ORF">AVEN_147579_1</name>
</gene>
<keyword evidence="2" id="KW-1185">Reference proteome</keyword>
<dbReference type="AlphaFoldDB" id="A0A4Y2H179"/>
<dbReference type="Proteomes" id="UP000499080">
    <property type="component" value="Unassembled WGS sequence"/>
</dbReference>
<evidence type="ECO:0000313" key="1">
    <source>
        <dbReference type="EMBL" id="GBM60012.1"/>
    </source>
</evidence>
<dbReference type="OrthoDB" id="9979538at2759"/>
<dbReference type="EMBL" id="BGPR01001712">
    <property type="protein sequence ID" value="GBM60012.1"/>
    <property type="molecule type" value="Genomic_DNA"/>
</dbReference>
<sequence length="86" mass="9670">MTPSLKDRALLVKLFYKNADCVTIAVKKFRTIKGLRSGSSPMTAFGLKKIIDKFEESGSFDVKCGKGRKAVAWTLMEDVATHFRKR</sequence>
<organism evidence="1 2">
    <name type="scientific">Araneus ventricosus</name>
    <name type="common">Orbweaver spider</name>
    <name type="synonym">Epeira ventricosa</name>
    <dbReference type="NCBI Taxonomy" id="182803"/>
    <lineage>
        <taxon>Eukaryota</taxon>
        <taxon>Metazoa</taxon>
        <taxon>Ecdysozoa</taxon>
        <taxon>Arthropoda</taxon>
        <taxon>Chelicerata</taxon>
        <taxon>Arachnida</taxon>
        <taxon>Araneae</taxon>
        <taxon>Araneomorphae</taxon>
        <taxon>Entelegynae</taxon>
        <taxon>Araneoidea</taxon>
        <taxon>Araneidae</taxon>
        <taxon>Araneus</taxon>
    </lineage>
</organism>
<reference evidence="1 2" key="1">
    <citation type="journal article" date="2019" name="Sci. Rep.">
        <title>Orb-weaving spider Araneus ventricosus genome elucidates the spidroin gene catalogue.</title>
        <authorList>
            <person name="Kono N."/>
            <person name="Nakamura H."/>
            <person name="Ohtoshi R."/>
            <person name="Moran D.A.P."/>
            <person name="Shinohara A."/>
            <person name="Yoshida Y."/>
            <person name="Fujiwara M."/>
            <person name="Mori M."/>
            <person name="Tomita M."/>
            <person name="Arakawa K."/>
        </authorList>
    </citation>
    <scope>NUCLEOTIDE SEQUENCE [LARGE SCALE GENOMIC DNA]</scope>
</reference>
<proteinExistence type="predicted"/>
<accession>A0A4Y2H179</accession>
<evidence type="ECO:0000313" key="2">
    <source>
        <dbReference type="Proteomes" id="UP000499080"/>
    </source>
</evidence>
<comment type="caution">
    <text evidence="1">The sequence shown here is derived from an EMBL/GenBank/DDBJ whole genome shotgun (WGS) entry which is preliminary data.</text>
</comment>
<protein>
    <submittedName>
        <fullName evidence="1">Uncharacterized protein</fullName>
    </submittedName>
</protein>